<dbReference type="STRING" id="768710.DesyoDRAFT_4368"/>
<protein>
    <recommendedName>
        <fullName evidence="4">Copper chaperone NosL</fullName>
    </recommendedName>
</protein>
<dbReference type="HOGENOM" id="CLU_080177_0_0_9"/>
<feature type="transmembrane region" description="Helical" evidence="1">
    <location>
        <begin position="86"/>
        <end position="106"/>
    </location>
</feature>
<keyword evidence="1" id="KW-1133">Transmembrane helix</keyword>
<evidence type="ECO:0000313" key="3">
    <source>
        <dbReference type="Proteomes" id="UP000005104"/>
    </source>
</evidence>
<proteinExistence type="predicted"/>
<dbReference type="EMBL" id="CM001441">
    <property type="protein sequence ID" value="EHQ91323.1"/>
    <property type="molecule type" value="Genomic_DNA"/>
</dbReference>
<gene>
    <name evidence="2" type="ORF">DesyoDRAFT_4368</name>
</gene>
<keyword evidence="1" id="KW-0472">Membrane</keyword>
<accession>H5XXP4</accession>
<reference evidence="2 3" key="1">
    <citation type="submission" date="2011-11" db="EMBL/GenBank/DDBJ databases">
        <title>The Noncontiguous Finished genome of Desulfosporosinus youngiae DSM 17734.</title>
        <authorList>
            <consortium name="US DOE Joint Genome Institute (JGI-PGF)"/>
            <person name="Lucas S."/>
            <person name="Han J."/>
            <person name="Lapidus A."/>
            <person name="Cheng J.-F."/>
            <person name="Goodwin L."/>
            <person name="Pitluck S."/>
            <person name="Peters L."/>
            <person name="Ovchinnikova G."/>
            <person name="Lu M."/>
            <person name="Land M.L."/>
            <person name="Hauser L."/>
            <person name="Pester M."/>
            <person name="Spring S."/>
            <person name="Ollivier B."/>
            <person name="Rattei T."/>
            <person name="Klenk H.-P."/>
            <person name="Wagner M."/>
            <person name="Loy A."/>
            <person name="Woyke T.J."/>
        </authorList>
    </citation>
    <scope>NUCLEOTIDE SEQUENCE [LARGE SCALE GENOMIC DNA]</scope>
    <source>
        <strain evidence="2 3">DSM 17734</strain>
    </source>
</reference>
<feature type="transmembrane region" description="Helical" evidence="1">
    <location>
        <begin position="111"/>
        <end position="131"/>
    </location>
</feature>
<evidence type="ECO:0000313" key="2">
    <source>
        <dbReference type="EMBL" id="EHQ91323.1"/>
    </source>
</evidence>
<feature type="transmembrane region" description="Helical" evidence="1">
    <location>
        <begin position="21"/>
        <end position="39"/>
    </location>
</feature>
<keyword evidence="3" id="KW-1185">Reference proteome</keyword>
<name>H5XXP4_9FIRM</name>
<dbReference type="AlphaFoldDB" id="H5XXP4"/>
<dbReference type="Proteomes" id="UP000005104">
    <property type="component" value="Chromosome"/>
</dbReference>
<evidence type="ECO:0000256" key="1">
    <source>
        <dbReference type="SAM" id="Phobius"/>
    </source>
</evidence>
<feature type="transmembrane region" description="Helical" evidence="1">
    <location>
        <begin position="174"/>
        <end position="192"/>
    </location>
</feature>
<organism evidence="2 3">
    <name type="scientific">Desulfosporosinus youngiae DSM 17734</name>
    <dbReference type="NCBI Taxonomy" id="768710"/>
    <lineage>
        <taxon>Bacteria</taxon>
        <taxon>Bacillati</taxon>
        <taxon>Bacillota</taxon>
        <taxon>Clostridia</taxon>
        <taxon>Eubacteriales</taxon>
        <taxon>Desulfitobacteriaceae</taxon>
        <taxon>Desulfosporosinus</taxon>
    </lineage>
</organism>
<keyword evidence="1" id="KW-0812">Transmembrane</keyword>
<sequence length="200" mass="22467">MMNIMKKLLKGNLNSIGRIMFGAAGLVLLASLFLPWWHLDLVAPQYPEGLSVIVYADKLDGRIDIINNINHYIGMKWISEEDFPEFQVIPIAAYVIIGLAVITALVKKRWLAWLSAGLASVGGMIGVYDLWRWLRDYGTQLDPRAAIKIDPFTPPIIGTNKLANFITHTGFNSGGYLLGLSIILMLLAAWRFKEHEKQKE</sequence>
<evidence type="ECO:0008006" key="4">
    <source>
        <dbReference type="Google" id="ProtNLM"/>
    </source>
</evidence>
<dbReference type="eggNOG" id="COG4314">
    <property type="taxonomic scope" value="Bacteria"/>
</dbReference>